<gene>
    <name evidence="2" type="ORF">S03H2_00102</name>
</gene>
<accession>X1FWP1</accession>
<sequence length="72" mass="8277">MVDKNKSKGEEMSGRVNTEKGEAEFPATIDTYGKIHVPDYVREMLEITKKKVRVQVSMQVKEEFESVGKKEE</sequence>
<name>X1FWP1_9ZZZZ</name>
<organism evidence="2">
    <name type="scientific">marine sediment metagenome</name>
    <dbReference type="NCBI Taxonomy" id="412755"/>
    <lineage>
        <taxon>unclassified sequences</taxon>
        <taxon>metagenomes</taxon>
        <taxon>ecological metagenomes</taxon>
    </lineage>
</organism>
<proteinExistence type="predicted"/>
<evidence type="ECO:0000256" key="1">
    <source>
        <dbReference type="SAM" id="MobiDB-lite"/>
    </source>
</evidence>
<dbReference type="AlphaFoldDB" id="X1FWP1"/>
<evidence type="ECO:0000313" key="2">
    <source>
        <dbReference type="EMBL" id="GAH25198.1"/>
    </source>
</evidence>
<reference evidence="2" key="1">
    <citation type="journal article" date="2014" name="Front. Microbiol.">
        <title>High frequency of phylogenetically diverse reductive dehalogenase-homologous genes in deep subseafloor sedimentary metagenomes.</title>
        <authorList>
            <person name="Kawai M."/>
            <person name="Futagami T."/>
            <person name="Toyoda A."/>
            <person name="Takaki Y."/>
            <person name="Nishi S."/>
            <person name="Hori S."/>
            <person name="Arai W."/>
            <person name="Tsubouchi T."/>
            <person name="Morono Y."/>
            <person name="Uchiyama I."/>
            <person name="Ito T."/>
            <person name="Fujiyama A."/>
            <person name="Inagaki F."/>
            <person name="Takami H."/>
        </authorList>
    </citation>
    <scope>NUCLEOTIDE SEQUENCE</scope>
    <source>
        <strain evidence="2">Expedition CK06-06</strain>
    </source>
</reference>
<comment type="caution">
    <text evidence="2">The sequence shown here is derived from an EMBL/GenBank/DDBJ whole genome shotgun (WGS) entry which is preliminary data.</text>
</comment>
<dbReference type="EMBL" id="BARU01000007">
    <property type="protein sequence ID" value="GAH25198.1"/>
    <property type="molecule type" value="Genomic_DNA"/>
</dbReference>
<feature type="region of interest" description="Disordered" evidence="1">
    <location>
        <begin position="1"/>
        <end position="22"/>
    </location>
</feature>
<evidence type="ECO:0008006" key="3">
    <source>
        <dbReference type="Google" id="ProtNLM"/>
    </source>
</evidence>
<protein>
    <recommendedName>
        <fullName evidence="3">SpoVT-AbrB domain-containing protein</fullName>
    </recommendedName>
</protein>